<dbReference type="InterPro" id="IPR028939">
    <property type="entry name" value="P5C_Rdtase_cat_N"/>
</dbReference>
<evidence type="ECO:0000256" key="12">
    <source>
        <dbReference type="PIRSR" id="PIRSR000193-1"/>
    </source>
</evidence>
<dbReference type="AlphaFoldDB" id="A0A917FMR3"/>
<dbReference type="NCBIfam" id="TIGR00112">
    <property type="entry name" value="proC"/>
    <property type="match status" value="1"/>
</dbReference>
<comment type="catalytic activity">
    <reaction evidence="8 10">
        <text>L-proline + NAD(+) = (S)-1-pyrroline-5-carboxylate + NADH + 2 H(+)</text>
        <dbReference type="Rhea" id="RHEA:14105"/>
        <dbReference type="ChEBI" id="CHEBI:15378"/>
        <dbReference type="ChEBI" id="CHEBI:17388"/>
        <dbReference type="ChEBI" id="CHEBI:57540"/>
        <dbReference type="ChEBI" id="CHEBI:57945"/>
        <dbReference type="ChEBI" id="CHEBI:60039"/>
        <dbReference type="EC" id="1.5.1.2"/>
    </reaction>
</comment>
<name>A0A917FMR3_9GAMM</name>
<dbReference type="PANTHER" id="PTHR11645:SF0">
    <property type="entry name" value="PYRROLINE-5-CARBOXYLATE REDUCTASE 3"/>
    <property type="match status" value="1"/>
</dbReference>
<feature type="binding site" evidence="12">
    <location>
        <begin position="8"/>
        <end position="13"/>
    </location>
    <ligand>
        <name>NADP(+)</name>
        <dbReference type="ChEBI" id="CHEBI:58349"/>
    </ligand>
</feature>
<dbReference type="InterPro" id="IPR008927">
    <property type="entry name" value="6-PGluconate_DH-like_C_sf"/>
</dbReference>
<dbReference type="Gene3D" id="3.40.50.720">
    <property type="entry name" value="NAD(P)-binding Rossmann-like Domain"/>
    <property type="match status" value="1"/>
</dbReference>
<dbReference type="Proteomes" id="UP000632858">
    <property type="component" value="Unassembled WGS sequence"/>
</dbReference>
<reference evidence="15" key="1">
    <citation type="journal article" date="2014" name="Int. J. Syst. Evol. Microbiol.">
        <title>Complete genome sequence of Corynebacterium casei LMG S-19264T (=DSM 44701T), isolated from a smear-ripened cheese.</title>
        <authorList>
            <consortium name="US DOE Joint Genome Institute (JGI-PGF)"/>
            <person name="Walter F."/>
            <person name="Albersmeier A."/>
            <person name="Kalinowski J."/>
            <person name="Ruckert C."/>
        </authorList>
    </citation>
    <scope>NUCLEOTIDE SEQUENCE</scope>
    <source>
        <strain evidence="15">CGMCC 1.12726</strain>
    </source>
</reference>
<dbReference type="EC" id="1.5.1.2" evidence="10 11"/>
<dbReference type="InterPro" id="IPR036291">
    <property type="entry name" value="NAD(P)-bd_dom_sf"/>
</dbReference>
<evidence type="ECO:0000256" key="4">
    <source>
        <dbReference type="ARBA" id="ARBA00022605"/>
    </source>
</evidence>
<evidence type="ECO:0000256" key="8">
    <source>
        <dbReference type="ARBA" id="ARBA00050547"/>
    </source>
</evidence>
<dbReference type="FunFam" id="1.10.3730.10:FF:000001">
    <property type="entry name" value="Pyrroline-5-carboxylate reductase"/>
    <property type="match status" value="1"/>
</dbReference>
<keyword evidence="4 10" id="KW-0028">Amino-acid biosynthesis</keyword>
<keyword evidence="3 10" id="KW-0963">Cytoplasm</keyword>
<keyword evidence="16" id="KW-1185">Reference proteome</keyword>
<evidence type="ECO:0000256" key="7">
    <source>
        <dbReference type="ARBA" id="ARBA00023002"/>
    </source>
</evidence>
<feature type="binding site" evidence="12">
    <location>
        <begin position="69"/>
        <end position="72"/>
    </location>
    <ligand>
        <name>NADP(+)</name>
        <dbReference type="ChEBI" id="CHEBI:58349"/>
    </ligand>
</feature>
<evidence type="ECO:0000259" key="14">
    <source>
        <dbReference type="Pfam" id="PF14748"/>
    </source>
</evidence>
<comment type="pathway">
    <text evidence="1 10">Amino-acid biosynthesis; L-proline biosynthesis; L-proline from L-glutamate 5-semialdehyde: step 1/1.</text>
</comment>
<reference evidence="15" key="2">
    <citation type="submission" date="2020-09" db="EMBL/GenBank/DDBJ databases">
        <authorList>
            <person name="Sun Q."/>
            <person name="Zhou Y."/>
        </authorList>
    </citation>
    <scope>NUCLEOTIDE SEQUENCE</scope>
    <source>
        <strain evidence="15">CGMCC 1.12726</strain>
    </source>
</reference>
<keyword evidence="6 10" id="KW-0521">NADP</keyword>
<evidence type="ECO:0000256" key="11">
    <source>
        <dbReference type="NCBIfam" id="TIGR00112"/>
    </source>
</evidence>
<protein>
    <recommendedName>
        <fullName evidence="10 11">Pyrroline-5-carboxylate reductase</fullName>
        <shortName evidence="10">P5C reductase</shortName>
        <shortName evidence="10">P5CR</shortName>
        <ecNumber evidence="10 11">1.5.1.2</ecNumber>
    </recommendedName>
    <alternativeName>
        <fullName evidence="10">PCA reductase</fullName>
    </alternativeName>
</protein>
<dbReference type="HAMAP" id="MF_01925">
    <property type="entry name" value="P5C_reductase"/>
    <property type="match status" value="1"/>
</dbReference>
<dbReference type="Pfam" id="PF03807">
    <property type="entry name" value="F420_oxidored"/>
    <property type="match status" value="1"/>
</dbReference>
<evidence type="ECO:0000256" key="5">
    <source>
        <dbReference type="ARBA" id="ARBA00022650"/>
    </source>
</evidence>
<evidence type="ECO:0000256" key="6">
    <source>
        <dbReference type="ARBA" id="ARBA00022857"/>
    </source>
</evidence>
<dbReference type="GO" id="GO:0005737">
    <property type="term" value="C:cytoplasm"/>
    <property type="evidence" value="ECO:0007669"/>
    <property type="project" value="UniProtKB-SubCell"/>
</dbReference>
<keyword evidence="7 10" id="KW-0560">Oxidoreductase</keyword>
<evidence type="ECO:0000313" key="15">
    <source>
        <dbReference type="EMBL" id="GGF90294.1"/>
    </source>
</evidence>
<dbReference type="RefSeq" id="WP_188448483.1">
    <property type="nucleotide sequence ID" value="NZ_BMFO01000002.1"/>
</dbReference>
<evidence type="ECO:0000313" key="16">
    <source>
        <dbReference type="Proteomes" id="UP000632858"/>
    </source>
</evidence>
<evidence type="ECO:0000256" key="9">
    <source>
        <dbReference type="ARBA" id="ARBA00052690"/>
    </source>
</evidence>
<dbReference type="PIRSF" id="PIRSF000193">
    <property type="entry name" value="Pyrrol-5-carb_rd"/>
    <property type="match status" value="1"/>
</dbReference>
<feature type="domain" description="Pyrroline-5-carboxylate reductase catalytic N-terminal" evidence="13">
    <location>
        <begin position="4"/>
        <end position="99"/>
    </location>
</feature>
<comment type="catalytic activity">
    <reaction evidence="9 10">
        <text>L-proline + NADP(+) = (S)-1-pyrroline-5-carboxylate + NADPH + 2 H(+)</text>
        <dbReference type="Rhea" id="RHEA:14109"/>
        <dbReference type="ChEBI" id="CHEBI:15378"/>
        <dbReference type="ChEBI" id="CHEBI:17388"/>
        <dbReference type="ChEBI" id="CHEBI:57783"/>
        <dbReference type="ChEBI" id="CHEBI:58349"/>
        <dbReference type="ChEBI" id="CHEBI:60039"/>
        <dbReference type="EC" id="1.5.1.2"/>
    </reaction>
</comment>
<evidence type="ECO:0000259" key="13">
    <source>
        <dbReference type="Pfam" id="PF03807"/>
    </source>
</evidence>
<comment type="similarity">
    <text evidence="2 10">Belongs to the pyrroline-5-carboxylate reductase family.</text>
</comment>
<comment type="subcellular location">
    <subcellularLocation>
        <location evidence="10">Cytoplasm</location>
    </subcellularLocation>
</comment>
<dbReference type="GO" id="GO:0004735">
    <property type="term" value="F:pyrroline-5-carboxylate reductase activity"/>
    <property type="evidence" value="ECO:0007669"/>
    <property type="project" value="UniProtKB-UniRule"/>
</dbReference>
<proteinExistence type="inferred from homology"/>
<dbReference type="SUPFAM" id="SSF51735">
    <property type="entry name" value="NAD(P)-binding Rossmann-fold domains"/>
    <property type="match status" value="1"/>
</dbReference>
<dbReference type="GO" id="GO:0055129">
    <property type="term" value="P:L-proline biosynthetic process"/>
    <property type="evidence" value="ECO:0007669"/>
    <property type="project" value="UniProtKB-UniRule"/>
</dbReference>
<dbReference type="FunFam" id="3.40.50.720:FF:000105">
    <property type="entry name" value="Pyrroline-5-carboxylate reductase"/>
    <property type="match status" value="1"/>
</dbReference>
<comment type="function">
    <text evidence="10">Catalyzes the reduction of 1-pyrroline-5-carboxylate (PCA) to L-proline.</text>
</comment>
<accession>A0A917FMR3</accession>
<dbReference type="Pfam" id="PF14748">
    <property type="entry name" value="P5CR_dimer"/>
    <property type="match status" value="1"/>
</dbReference>
<dbReference type="Gene3D" id="1.10.3730.10">
    <property type="entry name" value="ProC C-terminal domain-like"/>
    <property type="match status" value="1"/>
</dbReference>
<dbReference type="InterPro" id="IPR000304">
    <property type="entry name" value="Pyrroline-COOH_reductase"/>
</dbReference>
<dbReference type="EMBL" id="BMFO01000002">
    <property type="protein sequence ID" value="GGF90294.1"/>
    <property type="molecule type" value="Genomic_DNA"/>
</dbReference>
<evidence type="ECO:0000256" key="1">
    <source>
        <dbReference type="ARBA" id="ARBA00005205"/>
    </source>
</evidence>
<feature type="binding site" evidence="12">
    <location>
        <position position="56"/>
    </location>
    <ligand>
        <name>NADPH</name>
        <dbReference type="ChEBI" id="CHEBI:57783"/>
    </ligand>
</feature>
<sequence length="272" mass="28416">MDPQIAFIGGGNMARSLIGGLLAQDFDKSAIRVSEPYTPTREALASELGITVLDDNRRVAAGSAVWLFAVKPQVMKTVCAELRELAQAERPLVLSIAAGITATQLDSWLGGGLPVVRIMPNTPALLGAGANGLFANARVDAAQKALAERLFRATGLCTWIADEALMDTVTALSGSGPAYVFLLCEAMQAAAVKQGLPAEAARDLAVQTFVGAARMLAESGESVEVLRQRVTSPNGTTHAAITAFEDGGLRRLVQTALDAATARGIALSREND</sequence>
<feature type="domain" description="Pyrroline-5-carboxylate reductase dimerisation" evidence="14">
    <location>
        <begin position="163"/>
        <end position="264"/>
    </location>
</feature>
<keyword evidence="5 10" id="KW-0641">Proline biosynthesis</keyword>
<evidence type="ECO:0000256" key="10">
    <source>
        <dbReference type="HAMAP-Rule" id="MF_01925"/>
    </source>
</evidence>
<dbReference type="InterPro" id="IPR029036">
    <property type="entry name" value="P5CR_dimer"/>
</dbReference>
<organism evidence="15 16">
    <name type="scientific">Arenimonas maotaiensis</name>
    <dbReference type="NCBI Taxonomy" id="1446479"/>
    <lineage>
        <taxon>Bacteria</taxon>
        <taxon>Pseudomonadati</taxon>
        <taxon>Pseudomonadota</taxon>
        <taxon>Gammaproteobacteria</taxon>
        <taxon>Lysobacterales</taxon>
        <taxon>Lysobacteraceae</taxon>
        <taxon>Arenimonas</taxon>
    </lineage>
</organism>
<evidence type="ECO:0000256" key="3">
    <source>
        <dbReference type="ARBA" id="ARBA00022490"/>
    </source>
</evidence>
<dbReference type="SUPFAM" id="SSF48179">
    <property type="entry name" value="6-phosphogluconate dehydrogenase C-terminal domain-like"/>
    <property type="match status" value="1"/>
</dbReference>
<evidence type="ECO:0000256" key="2">
    <source>
        <dbReference type="ARBA" id="ARBA00005525"/>
    </source>
</evidence>
<comment type="caution">
    <text evidence="15">The sequence shown here is derived from an EMBL/GenBank/DDBJ whole genome shotgun (WGS) entry which is preliminary data.</text>
</comment>
<gene>
    <name evidence="10 15" type="primary">proC</name>
    <name evidence="15" type="ORF">GCM10010960_10210</name>
</gene>
<dbReference type="PANTHER" id="PTHR11645">
    <property type="entry name" value="PYRROLINE-5-CARBOXYLATE REDUCTASE"/>
    <property type="match status" value="1"/>
</dbReference>